<evidence type="ECO:0000313" key="3">
    <source>
        <dbReference type="EMBL" id="KAJ9614061.1"/>
    </source>
</evidence>
<proteinExistence type="predicted"/>
<dbReference type="AlphaFoldDB" id="A0AA39CLX1"/>
<evidence type="ECO:0000259" key="2">
    <source>
        <dbReference type="PROSITE" id="PS50089"/>
    </source>
</evidence>
<dbReference type="Gene3D" id="3.30.40.10">
    <property type="entry name" value="Zinc/RING finger domain, C3HC4 (zinc finger)"/>
    <property type="match status" value="1"/>
</dbReference>
<dbReference type="GO" id="GO:0008270">
    <property type="term" value="F:zinc ion binding"/>
    <property type="evidence" value="ECO:0007669"/>
    <property type="project" value="UniProtKB-KW"/>
</dbReference>
<name>A0AA39CLX1_9EURO</name>
<sequence length="437" mass="49151">MASLPRLQTALEGATIPRDEIRQRLVTLINTELALDANPDLEYPDRGGTLESILDVAVLQDEIEAIVNDFATTLLPTYSEAEYQRVVEIFVSALPTHLSINQQADLANIFAAGLQRHELPAFLIDVFFDNLSEALELRTPSESGEFEFEPVPMDLEDVEVSPPLLFPWFEYSTIIARDPPSTAILPELPDVATLSPAQVELYKWMLDLYNLKTAFMDIQAQLCLMVNDICASDGPLRTEAQQLLDESASDLDIVLLPDDYIPTAPEMECVVVSGLEKAGERLLGAMDKIFDAEKYLVKKETILLANGEKLKVYASRYERSRYRDFVKWHIDGLILRGSRVSCFFPRTPVPEPNIRKYDETEPRCPICCVDLPEEGEICPPAAVSFKCCNKGFHTDCLLDSYFAKVGHGTPCPMCRTEFDLEFLGEMLEEKVRELNVL</sequence>
<dbReference type="InterPro" id="IPR013083">
    <property type="entry name" value="Znf_RING/FYVE/PHD"/>
</dbReference>
<organism evidence="3 4">
    <name type="scientific">Cladophialophora chaetospira</name>
    <dbReference type="NCBI Taxonomy" id="386627"/>
    <lineage>
        <taxon>Eukaryota</taxon>
        <taxon>Fungi</taxon>
        <taxon>Dikarya</taxon>
        <taxon>Ascomycota</taxon>
        <taxon>Pezizomycotina</taxon>
        <taxon>Eurotiomycetes</taxon>
        <taxon>Chaetothyriomycetidae</taxon>
        <taxon>Chaetothyriales</taxon>
        <taxon>Herpotrichiellaceae</taxon>
        <taxon>Cladophialophora</taxon>
    </lineage>
</organism>
<reference evidence="3" key="1">
    <citation type="submission" date="2022-10" db="EMBL/GenBank/DDBJ databases">
        <title>Culturing micro-colonial fungi from biological soil crusts in the Mojave desert and describing Neophaeococcomyces mojavensis, and introducing the new genera and species Taxawa tesnikishii.</title>
        <authorList>
            <person name="Kurbessoian T."/>
            <person name="Stajich J.E."/>
        </authorList>
    </citation>
    <scope>NUCLEOTIDE SEQUENCE</scope>
    <source>
        <strain evidence="3">TK_41</strain>
    </source>
</reference>
<gene>
    <name evidence="3" type="ORF">H2200_002197</name>
</gene>
<keyword evidence="1" id="KW-0862">Zinc</keyword>
<evidence type="ECO:0000313" key="4">
    <source>
        <dbReference type="Proteomes" id="UP001172673"/>
    </source>
</evidence>
<keyword evidence="1" id="KW-0863">Zinc-finger</keyword>
<keyword evidence="1" id="KW-0479">Metal-binding</keyword>
<dbReference type="Proteomes" id="UP001172673">
    <property type="component" value="Unassembled WGS sequence"/>
</dbReference>
<keyword evidence="4" id="KW-1185">Reference proteome</keyword>
<dbReference type="EMBL" id="JAPDRK010000003">
    <property type="protein sequence ID" value="KAJ9614061.1"/>
    <property type="molecule type" value="Genomic_DNA"/>
</dbReference>
<comment type="caution">
    <text evidence="3">The sequence shown here is derived from an EMBL/GenBank/DDBJ whole genome shotgun (WGS) entry which is preliminary data.</text>
</comment>
<feature type="domain" description="RING-type" evidence="2">
    <location>
        <begin position="364"/>
        <end position="415"/>
    </location>
</feature>
<protein>
    <recommendedName>
        <fullName evidence="2">RING-type domain-containing protein</fullName>
    </recommendedName>
</protein>
<evidence type="ECO:0000256" key="1">
    <source>
        <dbReference type="PROSITE-ProRule" id="PRU00175"/>
    </source>
</evidence>
<accession>A0AA39CLX1</accession>
<dbReference type="InterPro" id="IPR001841">
    <property type="entry name" value="Znf_RING"/>
</dbReference>
<dbReference type="PROSITE" id="PS50089">
    <property type="entry name" value="ZF_RING_2"/>
    <property type="match status" value="1"/>
</dbReference>